<keyword evidence="13" id="KW-1185">Reference proteome</keyword>
<dbReference type="InterPro" id="IPR008909">
    <property type="entry name" value="DALR_anticod-bd"/>
</dbReference>
<organism evidence="12 13">
    <name type="scientific">Oenococcus kitaharae DSM 17330</name>
    <dbReference type="NCBI Taxonomy" id="1045004"/>
    <lineage>
        <taxon>Bacteria</taxon>
        <taxon>Bacillati</taxon>
        <taxon>Bacillota</taxon>
        <taxon>Bacilli</taxon>
        <taxon>Lactobacillales</taxon>
        <taxon>Lactobacillaceae</taxon>
        <taxon>Oenococcus</taxon>
    </lineage>
</organism>
<keyword evidence="4 10" id="KW-0436">Ligase</keyword>
<proteinExistence type="inferred from homology"/>
<comment type="caution">
    <text evidence="12">The sequence shown here is derived from an EMBL/GenBank/DDBJ whole genome shotgun (WGS) entry which is preliminary data.</text>
</comment>
<dbReference type="OrthoDB" id="9775440at2"/>
<keyword evidence="3 10" id="KW-0963">Cytoplasm</keyword>
<evidence type="ECO:0000313" key="12">
    <source>
        <dbReference type="EMBL" id="EHN59536.1"/>
    </source>
</evidence>
<dbReference type="PANTHER" id="PTHR30075:SF2">
    <property type="entry name" value="GLYCINE--TRNA LIGASE, CHLOROPLASTIC_MITOCHONDRIAL 2"/>
    <property type="match status" value="1"/>
</dbReference>
<dbReference type="PRINTS" id="PR01045">
    <property type="entry name" value="TRNASYNTHGB"/>
</dbReference>
<dbReference type="EMBL" id="AFVZ01000001">
    <property type="protein sequence ID" value="EHN59536.1"/>
    <property type="molecule type" value="Genomic_DNA"/>
</dbReference>
<dbReference type="RefSeq" id="WP_007746506.1">
    <property type="nucleotide sequence ID" value="NZ_CM001398.1"/>
</dbReference>
<evidence type="ECO:0000256" key="3">
    <source>
        <dbReference type="ARBA" id="ARBA00022490"/>
    </source>
</evidence>
<dbReference type="EC" id="6.1.1.14" evidence="10"/>
<keyword evidence="8 10" id="KW-0030">Aminoacyl-tRNA synthetase</keyword>
<dbReference type="GO" id="GO:0005524">
    <property type="term" value="F:ATP binding"/>
    <property type="evidence" value="ECO:0007669"/>
    <property type="project" value="UniProtKB-UniRule"/>
</dbReference>
<dbReference type="NCBIfam" id="TIGR00211">
    <property type="entry name" value="glyS"/>
    <property type="match status" value="1"/>
</dbReference>
<dbReference type="SUPFAM" id="SSF109604">
    <property type="entry name" value="HD-domain/PDEase-like"/>
    <property type="match status" value="1"/>
</dbReference>
<evidence type="ECO:0000256" key="9">
    <source>
        <dbReference type="ARBA" id="ARBA00047937"/>
    </source>
</evidence>
<dbReference type="Proteomes" id="UP000004959">
    <property type="component" value="Chromosome"/>
</dbReference>
<sequence length="690" mass="77618">MADYLLEIGLEEIPAHLVTSAENQLVSRSEDFLKEHLLHYDHVLPFSTPRRLAILVKNLADFSDSTDEEHRGPSLKVAKDSDGAWTKAAQGFARGQKMSPDDFTEKDGYVYLTKHVEGVAASEILKNIATEVVEQMKFSTYMRWADFKLEYVRPIRWLVSLLGTDVVPFTVLDVKAGRVTRGHRFLNTGEVEIAQADDYEKDLADAFVIANAQTRKETIRKQIHELADQHGWHLHIDQDLLEEVNNIVEYPTAFAGSFSEKYLSLPDIVLITSMRDNQRFFYLTDEQGQLLPHFISVRNGNGDHLDNVISGNEKVLIARLEDAKFFFQEDQKHSIDFFMAKADHLIFHAKIGTVVQHMARVSKIAALLADKMGFSESETQDLQRASQIYKFDLTTAMVGEFSELQGTMAGIYAGLFGENAVVSQALSEQYLPNSSEGSLPQSRVGALLALSDKLDSLFSFFACGLIPSGSNDPYGLRRAALGMVRIIADQKWRFSLKELLTNLNGLVLAKQGSFAEIQDQNLTRINAQLNAFIVDRIRQLSDGSRYDLLDAATSKIEQGDVELILRRISFLASHADDTNFKAVVEALARVQSLAEKNPSQEQVDPDLFVNDSEKALYSASQAYLAEQISQLKDQGIYDYFVSLKDPINDYFDSNMILDKDPQIKKNRLAQINLLNDQISTFGDFRKIVTK</sequence>
<dbReference type="PATRIC" id="fig|1045004.4.peg.1428"/>
<dbReference type="PANTHER" id="PTHR30075">
    <property type="entry name" value="GLYCYL-TRNA SYNTHETASE"/>
    <property type="match status" value="1"/>
</dbReference>
<evidence type="ECO:0000313" key="13">
    <source>
        <dbReference type="Proteomes" id="UP000004959"/>
    </source>
</evidence>
<keyword evidence="5 10" id="KW-0547">Nucleotide-binding</keyword>
<dbReference type="PROSITE" id="PS50861">
    <property type="entry name" value="AA_TRNA_LIGASE_II_GLYAB"/>
    <property type="match status" value="1"/>
</dbReference>
<comment type="subunit">
    <text evidence="10">Tetramer of two alpha and two beta subunits.</text>
</comment>
<dbReference type="InterPro" id="IPR006194">
    <property type="entry name" value="Gly-tRNA-synth_heterodimer"/>
</dbReference>
<comment type="subcellular location">
    <subcellularLocation>
        <location evidence="1 10">Cytoplasm</location>
    </subcellularLocation>
</comment>
<dbReference type="GO" id="GO:0006420">
    <property type="term" value="P:arginyl-tRNA aminoacylation"/>
    <property type="evidence" value="ECO:0007669"/>
    <property type="project" value="InterPro"/>
</dbReference>
<dbReference type="Pfam" id="PF05746">
    <property type="entry name" value="DALR_1"/>
    <property type="match status" value="1"/>
</dbReference>
<dbReference type="eggNOG" id="COG0751">
    <property type="taxonomic scope" value="Bacteria"/>
</dbReference>
<evidence type="ECO:0000256" key="2">
    <source>
        <dbReference type="ARBA" id="ARBA00008226"/>
    </source>
</evidence>
<reference evidence="12" key="1">
    <citation type="journal article" date="2012" name="PLoS ONE">
        <title>Functional divergence in the genus oenococcus as predicted by genome sequencing of the newly-described species, Oenococcus kitaharae.</title>
        <authorList>
            <person name="Borneman A.R."/>
            <person name="McCarthy J.M."/>
            <person name="Chambers P.J."/>
            <person name="Bartowsky E.J."/>
        </authorList>
    </citation>
    <scope>NUCLEOTIDE SEQUENCE [LARGE SCALE GENOMIC DNA]</scope>
    <source>
        <strain evidence="12">DSM 17330</strain>
    </source>
</reference>
<evidence type="ECO:0000256" key="1">
    <source>
        <dbReference type="ARBA" id="ARBA00004496"/>
    </source>
</evidence>
<evidence type="ECO:0000256" key="5">
    <source>
        <dbReference type="ARBA" id="ARBA00022741"/>
    </source>
</evidence>
<keyword evidence="6 10" id="KW-0067">ATP-binding</keyword>
<dbReference type="InterPro" id="IPR015944">
    <property type="entry name" value="Gly-tRNA-synth_bsu"/>
</dbReference>
<dbReference type="Pfam" id="PF02092">
    <property type="entry name" value="tRNA_synt_2f"/>
    <property type="match status" value="1"/>
</dbReference>
<protein>
    <recommendedName>
        <fullName evidence="10">Glycine--tRNA ligase beta subunit</fullName>
        <ecNumber evidence="10">6.1.1.14</ecNumber>
    </recommendedName>
    <alternativeName>
        <fullName evidence="10">Glycyl-tRNA synthetase beta subunit</fullName>
        <shortName evidence="10">GlyRS</shortName>
    </alternativeName>
</protein>
<dbReference type="STRING" id="336988.NT96_00915"/>
<name>G9WH47_9LACO</name>
<accession>G9WH47</accession>
<feature type="domain" description="DALR anticodon binding" evidence="11">
    <location>
        <begin position="585"/>
        <end position="677"/>
    </location>
</feature>
<dbReference type="AlphaFoldDB" id="G9WH47"/>
<comment type="similarity">
    <text evidence="2 10">Belongs to the class-II aminoacyl-tRNA synthetase family.</text>
</comment>
<gene>
    <name evidence="10" type="primary">glyS</name>
    <name evidence="12" type="ORF">OKIT_1453</name>
</gene>
<dbReference type="GO" id="GO:0004814">
    <property type="term" value="F:arginine-tRNA ligase activity"/>
    <property type="evidence" value="ECO:0007669"/>
    <property type="project" value="InterPro"/>
</dbReference>
<evidence type="ECO:0000256" key="4">
    <source>
        <dbReference type="ARBA" id="ARBA00022598"/>
    </source>
</evidence>
<dbReference type="HOGENOM" id="CLU_007220_2_2_9"/>
<evidence type="ECO:0000256" key="7">
    <source>
        <dbReference type="ARBA" id="ARBA00022917"/>
    </source>
</evidence>
<dbReference type="GO" id="GO:0006426">
    <property type="term" value="P:glycyl-tRNA aminoacylation"/>
    <property type="evidence" value="ECO:0007669"/>
    <property type="project" value="UniProtKB-UniRule"/>
</dbReference>
<dbReference type="GO" id="GO:0005829">
    <property type="term" value="C:cytosol"/>
    <property type="evidence" value="ECO:0007669"/>
    <property type="project" value="TreeGrafter"/>
</dbReference>
<comment type="catalytic activity">
    <reaction evidence="9 10">
        <text>tRNA(Gly) + glycine + ATP = glycyl-tRNA(Gly) + AMP + diphosphate</text>
        <dbReference type="Rhea" id="RHEA:16013"/>
        <dbReference type="Rhea" id="RHEA-COMP:9664"/>
        <dbReference type="Rhea" id="RHEA-COMP:9683"/>
        <dbReference type="ChEBI" id="CHEBI:30616"/>
        <dbReference type="ChEBI" id="CHEBI:33019"/>
        <dbReference type="ChEBI" id="CHEBI:57305"/>
        <dbReference type="ChEBI" id="CHEBI:78442"/>
        <dbReference type="ChEBI" id="CHEBI:78522"/>
        <dbReference type="ChEBI" id="CHEBI:456215"/>
        <dbReference type="EC" id="6.1.1.14"/>
    </reaction>
</comment>
<dbReference type="HAMAP" id="MF_00255">
    <property type="entry name" value="Gly_tRNA_synth_beta"/>
    <property type="match status" value="1"/>
</dbReference>
<evidence type="ECO:0000256" key="8">
    <source>
        <dbReference type="ARBA" id="ARBA00023146"/>
    </source>
</evidence>
<evidence type="ECO:0000259" key="11">
    <source>
        <dbReference type="Pfam" id="PF05746"/>
    </source>
</evidence>
<dbReference type="GO" id="GO:0004820">
    <property type="term" value="F:glycine-tRNA ligase activity"/>
    <property type="evidence" value="ECO:0007669"/>
    <property type="project" value="UniProtKB-UniRule"/>
</dbReference>
<evidence type="ECO:0000256" key="10">
    <source>
        <dbReference type="HAMAP-Rule" id="MF_00255"/>
    </source>
</evidence>
<keyword evidence="7 10" id="KW-0648">Protein biosynthesis</keyword>
<evidence type="ECO:0000256" key="6">
    <source>
        <dbReference type="ARBA" id="ARBA00022840"/>
    </source>
</evidence>